<dbReference type="Proteomes" id="UP001177023">
    <property type="component" value="Unassembled WGS sequence"/>
</dbReference>
<evidence type="ECO:0000313" key="3">
    <source>
        <dbReference type="Proteomes" id="UP001177023"/>
    </source>
</evidence>
<reference evidence="2" key="1">
    <citation type="submission" date="2023-06" db="EMBL/GenBank/DDBJ databases">
        <authorList>
            <person name="Delattre M."/>
        </authorList>
    </citation>
    <scope>NUCLEOTIDE SEQUENCE</scope>
    <source>
        <strain evidence="2">AF72</strain>
    </source>
</reference>
<dbReference type="InterPro" id="IPR056656">
    <property type="entry name" value="DUF7754"/>
</dbReference>
<keyword evidence="3" id="KW-1185">Reference proteome</keyword>
<gene>
    <name evidence="2" type="ORF">MSPICULIGERA_LOCUS4825</name>
</gene>
<accession>A0AA36FTB5</accession>
<feature type="non-terminal residue" evidence="2">
    <location>
        <position position="953"/>
    </location>
</feature>
<organism evidence="2 3">
    <name type="scientific">Mesorhabditis spiculigera</name>
    <dbReference type="NCBI Taxonomy" id="96644"/>
    <lineage>
        <taxon>Eukaryota</taxon>
        <taxon>Metazoa</taxon>
        <taxon>Ecdysozoa</taxon>
        <taxon>Nematoda</taxon>
        <taxon>Chromadorea</taxon>
        <taxon>Rhabditida</taxon>
        <taxon>Rhabditina</taxon>
        <taxon>Rhabditomorpha</taxon>
        <taxon>Rhabditoidea</taxon>
        <taxon>Rhabditidae</taxon>
        <taxon>Mesorhabditinae</taxon>
        <taxon>Mesorhabditis</taxon>
    </lineage>
</organism>
<feature type="domain" description="BTB" evidence="1">
    <location>
        <begin position="208"/>
        <end position="273"/>
    </location>
</feature>
<dbReference type="SUPFAM" id="SSF54695">
    <property type="entry name" value="POZ domain"/>
    <property type="match status" value="1"/>
</dbReference>
<dbReference type="PROSITE" id="PS50097">
    <property type="entry name" value="BTB"/>
    <property type="match status" value="1"/>
</dbReference>
<sequence>MDYKNREHQKSPFSKATCTPCGSPIPPLHPYRLVNTTSVEKMQSFSSLSLLSASTAYDMNENPFEDALPESGVETAVEVPLPAITVGMSFDDAEVKPTPLPAPQCGYSFPFRDVEFIVKTASYQTLRRVEVRVTTKQPMEVAYVAQVRIRTGNGGVPSTKVVDKDVFHFAPLFHPLLVNIVDHRVLHVHFELRFINLLERPHPKYNEGDVTLVFPDGSRLSTWRALLAYHSPYMKEMMRGVQEDGVVDVSPFSRADFASLLDFIYPTRMPIYKEFKGLVRAANAFQVETVLYACSRHFVDHPDWSIEKKIPEAIRIELLPALEELVYRAYQSGLWSSMISAGLQPEAYCGVEPYENVVCPTILKAKSMVYGETLLRSPWRQPQFLTTPKTDLWMYYRILVMGTPFYVNRGVLKIYGTDGFIVGQTPAYLVAHCTSDFIDACKAADATPGELLILEPPETVERLLQNFVLAEALHLDNLLRTNLQRIDGSCQVMANEVVAHPRFAKLSPGLRRLIVDRICSGWGIYNYSLVKKQPTRHCVRHVSLEGGGPPLDEGAGLETFHSLLSHSIFGPRHEMSTDGCKKVVNADILIVYEQILPIDPANDLMYFVAGDIFEDQTAYDFANIGLGGFVEAIFDNDEEAWGDPQSSADISVVLSEVENRFDDTNGRNRVVILIGTDDHSVNSSMALSKSLQDKGIFIMTVSFYNSSLGALASPGATFSISDGDYSKLPAPIAQLLVCAPDGKTTVPPTTPVNTAPPLPTCAPGTPIGRSVALVWDISFDNNGSDLNQLAVNVSFSLIPFPDPKSFPDNSIDYQYRTPFGSLAKMVFLERTSISGPNNISDMASGLSLLDYTPPKTATIPTVLLFSSRDDLVPKAEAEADRLYDCYGYDFFTVSIGSKLNFGSIPSQPEYQFLLDGSFAPGNFVEVANQITKAMAYCPPSVSTRRARDPEHCN</sequence>
<dbReference type="AlphaFoldDB" id="A0AA36FTB5"/>
<dbReference type="SMART" id="SM00225">
    <property type="entry name" value="BTB"/>
    <property type="match status" value="1"/>
</dbReference>
<evidence type="ECO:0000313" key="2">
    <source>
        <dbReference type="EMBL" id="CAJ0566213.1"/>
    </source>
</evidence>
<comment type="caution">
    <text evidence="2">The sequence shown here is derived from an EMBL/GenBank/DDBJ whole genome shotgun (WGS) entry which is preliminary data.</text>
</comment>
<name>A0AA36FTB5_9BILA</name>
<dbReference type="Pfam" id="PF24937">
    <property type="entry name" value="DUF7754"/>
    <property type="match status" value="1"/>
</dbReference>
<dbReference type="InterPro" id="IPR000210">
    <property type="entry name" value="BTB/POZ_dom"/>
</dbReference>
<evidence type="ECO:0000259" key="1">
    <source>
        <dbReference type="PROSITE" id="PS50097"/>
    </source>
</evidence>
<dbReference type="EMBL" id="CATQJA010001184">
    <property type="protein sequence ID" value="CAJ0566213.1"/>
    <property type="molecule type" value="Genomic_DNA"/>
</dbReference>
<protein>
    <recommendedName>
        <fullName evidence="1">BTB domain-containing protein</fullName>
    </recommendedName>
</protein>
<dbReference type="InterPro" id="IPR011333">
    <property type="entry name" value="SKP1/BTB/POZ_sf"/>
</dbReference>
<dbReference type="Pfam" id="PF00651">
    <property type="entry name" value="BTB"/>
    <property type="match status" value="1"/>
</dbReference>
<dbReference type="Gene3D" id="3.30.710.10">
    <property type="entry name" value="Potassium Channel Kv1.1, Chain A"/>
    <property type="match status" value="1"/>
</dbReference>
<proteinExistence type="predicted"/>